<dbReference type="OMA" id="LAMFMIH"/>
<keyword evidence="1" id="KW-0472">Membrane</keyword>
<feature type="transmembrane region" description="Helical" evidence="1">
    <location>
        <begin position="110"/>
        <end position="128"/>
    </location>
</feature>
<dbReference type="GeneID" id="20641347"/>
<sequence length="323" mass="34315">MDPSQKLAPSPVKPRASCCSVKSSKRVGALLAFHLLNVLVSVGGGVAVALLLASMVLMPAWMAAMAIVVFVVFLLHLAQQIPHKCGVFFGYGVLMVLYVASFSLDWYLAYGPYMLFGVGAVGVMLFYLSTVAVKFLVKADVHVANLIKRTDSTQEHQELVPEECMERFVVSKATDISILLPHVLMTRRVWVAALYFAAVNVAMGVLSAAVLVCTVVLPVLVVVSRGDAPFVGSQATFHDNRVVYILSSLSIWLAGAIGLPVVAALSAKLTTRVCGEWESERTDTQIEDKADLAIPATPGASSAGFAELESGTPVATTGAMTAL</sequence>
<keyword evidence="1" id="KW-1133">Transmembrane helix</keyword>
<feature type="transmembrane region" description="Helical" evidence="1">
    <location>
        <begin position="58"/>
        <end position="78"/>
    </location>
</feature>
<organism evidence="2 3">
    <name type="scientific">Phytophthora sojae (strain P6497)</name>
    <name type="common">Soybean stem and root rot agent</name>
    <name type="synonym">Phytophthora megasperma f. sp. glycines</name>
    <dbReference type="NCBI Taxonomy" id="1094619"/>
    <lineage>
        <taxon>Eukaryota</taxon>
        <taxon>Sar</taxon>
        <taxon>Stramenopiles</taxon>
        <taxon>Oomycota</taxon>
        <taxon>Peronosporomycetes</taxon>
        <taxon>Peronosporales</taxon>
        <taxon>Peronosporaceae</taxon>
        <taxon>Phytophthora</taxon>
    </lineage>
</organism>
<gene>
    <name evidence="2" type="ORF">PHYSODRAFT_296217</name>
</gene>
<feature type="transmembrane region" description="Helical" evidence="1">
    <location>
        <begin position="30"/>
        <end position="52"/>
    </location>
</feature>
<proteinExistence type="predicted"/>
<feature type="transmembrane region" description="Helical" evidence="1">
    <location>
        <begin position="189"/>
        <end position="222"/>
    </location>
</feature>
<evidence type="ECO:0000313" key="3">
    <source>
        <dbReference type="Proteomes" id="UP000002640"/>
    </source>
</evidence>
<dbReference type="RefSeq" id="XP_009519276.1">
    <property type="nucleotide sequence ID" value="XM_009520981.1"/>
</dbReference>
<accession>G4Z049</accession>
<evidence type="ECO:0000256" key="1">
    <source>
        <dbReference type="SAM" id="Phobius"/>
    </source>
</evidence>
<name>G4Z049_PHYSP</name>
<dbReference type="AlphaFoldDB" id="G4Z049"/>
<dbReference type="KEGG" id="psoj:PHYSODRAFT_296217"/>
<feature type="transmembrane region" description="Helical" evidence="1">
    <location>
        <begin position="85"/>
        <end position="104"/>
    </location>
</feature>
<reference evidence="2 3" key="1">
    <citation type="journal article" date="2006" name="Science">
        <title>Phytophthora genome sequences uncover evolutionary origins and mechanisms of pathogenesis.</title>
        <authorList>
            <person name="Tyler B.M."/>
            <person name="Tripathy S."/>
            <person name="Zhang X."/>
            <person name="Dehal P."/>
            <person name="Jiang R.H."/>
            <person name="Aerts A."/>
            <person name="Arredondo F.D."/>
            <person name="Baxter L."/>
            <person name="Bensasson D."/>
            <person name="Beynon J.L."/>
            <person name="Chapman J."/>
            <person name="Damasceno C.M."/>
            <person name="Dorrance A.E."/>
            <person name="Dou D."/>
            <person name="Dickerman A.W."/>
            <person name="Dubchak I.L."/>
            <person name="Garbelotto M."/>
            <person name="Gijzen M."/>
            <person name="Gordon S.G."/>
            <person name="Govers F."/>
            <person name="Grunwald N.J."/>
            <person name="Huang W."/>
            <person name="Ivors K.L."/>
            <person name="Jones R.W."/>
            <person name="Kamoun S."/>
            <person name="Krampis K."/>
            <person name="Lamour K.H."/>
            <person name="Lee M.K."/>
            <person name="McDonald W.H."/>
            <person name="Medina M."/>
            <person name="Meijer H.J."/>
            <person name="Nordberg E.K."/>
            <person name="Maclean D.J."/>
            <person name="Ospina-Giraldo M.D."/>
            <person name="Morris P.F."/>
            <person name="Phuntumart V."/>
            <person name="Putnam N.H."/>
            <person name="Rash S."/>
            <person name="Rose J.K."/>
            <person name="Sakihama Y."/>
            <person name="Salamov A.A."/>
            <person name="Savidor A."/>
            <person name="Scheuring C.F."/>
            <person name="Smith B.M."/>
            <person name="Sobral B.W."/>
            <person name="Terry A."/>
            <person name="Torto-Alalibo T.A."/>
            <person name="Win J."/>
            <person name="Xu Z."/>
            <person name="Zhang H."/>
            <person name="Grigoriev I.V."/>
            <person name="Rokhsar D.S."/>
            <person name="Boore J.L."/>
        </authorList>
    </citation>
    <scope>NUCLEOTIDE SEQUENCE [LARGE SCALE GENOMIC DNA]</scope>
    <source>
        <strain evidence="2 3">P6497</strain>
    </source>
</reference>
<dbReference type="EMBL" id="JH159152">
    <property type="protein sequence ID" value="EGZ23988.1"/>
    <property type="molecule type" value="Genomic_DNA"/>
</dbReference>
<evidence type="ECO:0000313" key="2">
    <source>
        <dbReference type="EMBL" id="EGZ23988.1"/>
    </source>
</evidence>
<protein>
    <submittedName>
        <fullName evidence="2">Uncharacterized protein</fullName>
    </submittedName>
</protein>
<keyword evidence="3" id="KW-1185">Reference proteome</keyword>
<dbReference type="InParanoid" id="G4Z049"/>
<feature type="transmembrane region" description="Helical" evidence="1">
    <location>
        <begin position="242"/>
        <end position="265"/>
    </location>
</feature>
<dbReference type="Proteomes" id="UP000002640">
    <property type="component" value="Unassembled WGS sequence"/>
</dbReference>
<keyword evidence="1" id="KW-0812">Transmembrane</keyword>